<evidence type="ECO:0000313" key="8">
    <source>
        <dbReference type="EMBL" id="QTD45464.1"/>
    </source>
</evidence>
<dbReference type="PROSITE" id="PS50937">
    <property type="entry name" value="HTH_MERR_2"/>
    <property type="match status" value="1"/>
</dbReference>
<keyword evidence="2" id="KW-0963">Cytoplasm</keyword>
<dbReference type="InterPro" id="IPR011789">
    <property type="entry name" value="CueR"/>
</dbReference>
<dbReference type="PRINTS" id="PR00040">
    <property type="entry name" value="HTHMERR"/>
</dbReference>
<keyword evidence="3" id="KW-0805">Transcription regulation</keyword>
<dbReference type="GO" id="GO:0045893">
    <property type="term" value="P:positive regulation of DNA-templated transcription"/>
    <property type="evidence" value="ECO:0007669"/>
    <property type="project" value="InterPro"/>
</dbReference>
<evidence type="ECO:0000259" key="7">
    <source>
        <dbReference type="PROSITE" id="PS50937"/>
    </source>
</evidence>
<name>A0A975CJR7_9BURK</name>
<evidence type="ECO:0000313" key="9">
    <source>
        <dbReference type="Proteomes" id="UP000663903"/>
    </source>
</evidence>
<evidence type="ECO:0000256" key="4">
    <source>
        <dbReference type="ARBA" id="ARBA00023125"/>
    </source>
</evidence>
<evidence type="ECO:0000256" key="5">
    <source>
        <dbReference type="ARBA" id="ARBA00023163"/>
    </source>
</evidence>
<dbReference type="AlphaFoldDB" id="A0A975CJR7"/>
<dbReference type="SMART" id="SM00422">
    <property type="entry name" value="HTH_MERR"/>
    <property type="match status" value="1"/>
</dbReference>
<dbReference type="PANTHER" id="PTHR30204">
    <property type="entry name" value="REDOX-CYCLING DRUG-SENSING TRANSCRIPTIONAL ACTIVATOR SOXR"/>
    <property type="match status" value="1"/>
</dbReference>
<dbReference type="GO" id="GO:0003677">
    <property type="term" value="F:DNA binding"/>
    <property type="evidence" value="ECO:0007669"/>
    <property type="project" value="UniProtKB-KW"/>
</dbReference>
<dbReference type="PANTHER" id="PTHR30204:SF94">
    <property type="entry name" value="HEAVY METAL-DEPENDENT TRANSCRIPTIONAL REGULATOR HI_0293-RELATED"/>
    <property type="match status" value="1"/>
</dbReference>
<feature type="region of interest" description="Disordered" evidence="6">
    <location>
        <begin position="1"/>
        <end position="34"/>
    </location>
</feature>
<dbReference type="GO" id="GO:0003700">
    <property type="term" value="F:DNA-binding transcription factor activity"/>
    <property type="evidence" value="ECO:0007669"/>
    <property type="project" value="InterPro"/>
</dbReference>
<dbReference type="InterPro" id="IPR000551">
    <property type="entry name" value="MerR-type_HTH_dom"/>
</dbReference>
<protein>
    <submittedName>
        <fullName evidence="8">Cu(I)-responsive transcriptional regulator</fullName>
    </submittedName>
</protein>
<dbReference type="SUPFAM" id="SSF46955">
    <property type="entry name" value="Putative DNA-binding domain"/>
    <property type="match status" value="1"/>
</dbReference>
<dbReference type="GO" id="GO:0005507">
    <property type="term" value="F:copper ion binding"/>
    <property type="evidence" value="ECO:0007669"/>
    <property type="project" value="InterPro"/>
</dbReference>
<evidence type="ECO:0000256" key="6">
    <source>
        <dbReference type="SAM" id="MobiDB-lite"/>
    </source>
</evidence>
<feature type="domain" description="HTH merR-type" evidence="7">
    <location>
        <begin position="42"/>
        <end position="108"/>
    </location>
</feature>
<reference evidence="8" key="1">
    <citation type="submission" date="2021-03" db="EMBL/GenBank/DDBJ databases">
        <title>Ottowia sp. 27C isolated from the cloaca of a Giant Asian pond turtle (Heosemys grandis).</title>
        <authorList>
            <person name="Spergser J."/>
            <person name="Busse H.-J."/>
        </authorList>
    </citation>
    <scope>NUCLEOTIDE SEQUENCE</scope>
    <source>
        <strain evidence="8">27C</strain>
    </source>
</reference>
<evidence type="ECO:0000256" key="1">
    <source>
        <dbReference type="ARBA" id="ARBA00004496"/>
    </source>
</evidence>
<evidence type="ECO:0000256" key="2">
    <source>
        <dbReference type="ARBA" id="ARBA00022490"/>
    </source>
</evidence>
<dbReference type="Pfam" id="PF09278">
    <property type="entry name" value="MerR-DNA-bind"/>
    <property type="match status" value="1"/>
</dbReference>
<gene>
    <name evidence="8" type="primary">cueR</name>
    <name evidence="8" type="ORF">J1M35_00610</name>
</gene>
<organism evidence="8 9">
    <name type="scientific">Ottowia testudinis</name>
    <dbReference type="NCBI Taxonomy" id="2816950"/>
    <lineage>
        <taxon>Bacteria</taxon>
        <taxon>Pseudomonadati</taxon>
        <taxon>Pseudomonadota</taxon>
        <taxon>Betaproteobacteria</taxon>
        <taxon>Burkholderiales</taxon>
        <taxon>Comamonadaceae</taxon>
        <taxon>Ottowia</taxon>
    </lineage>
</organism>
<dbReference type="KEGG" id="otd:J1M35_00610"/>
<keyword evidence="9" id="KW-1185">Reference proteome</keyword>
<dbReference type="Gene3D" id="1.10.1660.10">
    <property type="match status" value="1"/>
</dbReference>
<proteinExistence type="predicted"/>
<dbReference type="Proteomes" id="UP000663903">
    <property type="component" value="Chromosome"/>
</dbReference>
<dbReference type="InterPro" id="IPR015358">
    <property type="entry name" value="Tscrpt_reg_MerR_DNA-bd"/>
</dbReference>
<dbReference type="EMBL" id="CP071796">
    <property type="protein sequence ID" value="QTD45464.1"/>
    <property type="molecule type" value="Genomic_DNA"/>
</dbReference>
<feature type="compositionally biased region" description="Low complexity" evidence="6">
    <location>
        <begin position="20"/>
        <end position="32"/>
    </location>
</feature>
<comment type="subcellular location">
    <subcellularLocation>
        <location evidence="1">Cytoplasm</location>
    </subcellularLocation>
</comment>
<sequence>MSAVPRKSARATAGSLLPGRRAAPSRASATSEAAKRGAPINIGAAARASGVSAKMVRHYEALGLLGSVARSDAGYRQYSTADVHTLRFIKRSRELGFSMAEIAGLVSLWHDSQRASADVKRIAKAHVLELEKRIIALQDMRGTLQNLLQNCHGDARPECPILDRLAGH</sequence>
<dbReference type="InterPro" id="IPR047057">
    <property type="entry name" value="MerR_fam"/>
</dbReference>
<keyword evidence="5" id="KW-0804">Transcription</keyword>
<evidence type="ECO:0000256" key="3">
    <source>
        <dbReference type="ARBA" id="ARBA00023015"/>
    </source>
</evidence>
<accession>A0A975CJR7</accession>
<keyword evidence="4" id="KW-0238">DNA-binding</keyword>
<dbReference type="PROSITE" id="PS00552">
    <property type="entry name" value="HTH_MERR_1"/>
    <property type="match status" value="1"/>
</dbReference>
<dbReference type="Pfam" id="PF00376">
    <property type="entry name" value="MerR"/>
    <property type="match status" value="1"/>
</dbReference>
<dbReference type="GO" id="GO:0005737">
    <property type="term" value="C:cytoplasm"/>
    <property type="evidence" value="ECO:0007669"/>
    <property type="project" value="UniProtKB-SubCell"/>
</dbReference>
<dbReference type="InterPro" id="IPR009061">
    <property type="entry name" value="DNA-bd_dom_put_sf"/>
</dbReference>
<dbReference type="NCBIfam" id="TIGR02044">
    <property type="entry name" value="CueR"/>
    <property type="match status" value="1"/>
</dbReference>